<dbReference type="GO" id="GO:0015095">
    <property type="term" value="F:magnesium ion transmembrane transporter activity"/>
    <property type="evidence" value="ECO:0007669"/>
    <property type="project" value="TreeGrafter"/>
</dbReference>
<dbReference type="GO" id="GO:0005743">
    <property type="term" value="C:mitochondrial inner membrane"/>
    <property type="evidence" value="ECO:0007669"/>
    <property type="project" value="UniProtKB-SubCell"/>
</dbReference>
<protein>
    <recommendedName>
        <fullName evidence="9">Magnesium transporter</fullName>
    </recommendedName>
</protein>
<keyword evidence="7 9" id="KW-0406">Ion transport</keyword>
<proteinExistence type="inferred from homology"/>
<feature type="transmembrane region" description="Helical" evidence="9">
    <location>
        <begin position="183"/>
        <end position="205"/>
    </location>
</feature>
<comment type="caution">
    <text evidence="9">Lacks conserved residue(s) required for the propagation of feature annotation.</text>
</comment>
<feature type="region of interest" description="Disordered" evidence="10">
    <location>
        <begin position="76"/>
        <end position="99"/>
    </location>
</feature>
<name>A0A2A9MKH2_BESBE</name>
<keyword evidence="9" id="KW-0496">Mitochondrion</keyword>
<dbReference type="Gene3D" id="2.40.128.330">
    <property type="match status" value="1"/>
</dbReference>
<feature type="transmembrane region" description="Helical" evidence="9">
    <location>
        <begin position="510"/>
        <end position="533"/>
    </location>
</feature>
<dbReference type="OrthoDB" id="10251508at2759"/>
<evidence type="ECO:0000256" key="10">
    <source>
        <dbReference type="SAM" id="MobiDB-lite"/>
    </source>
</evidence>
<dbReference type="Pfam" id="PF22099">
    <property type="entry name" value="MRS2-like"/>
    <property type="match status" value="1"/>
</dbReference>
<dbReference type="InterPro" id="IPR039204">
    <property type="entry name" value="MRS2-like"/>
</dbReference>
<comment type="caution">
    <text evidence="11">The sequence shown here is derived from an EMBL/GenBank/DDBJ whole genome shotgun (WGS) entry which is preliminary data.</text>
</comment>
<evidence type="ECO:0000313" key="11">
    <source>
        <dbReference type="EMBL" id="PFH38429.1"/>
    </source>
</evidence>
<evidence type="ECO:0000256" key="3">
    <source>
        <dbReference type="ARBA" id="ARBA00022692"/>
    </source>
</evidence>
<evidence type="ECO:0000256" key="2">
    <source>
        <dbReference type="ARBA" id="ARBA00022448"/>
    </source>
</evidence>
<keyword evidence="6 9" id="KW-1133">Transmembrane helix</keyword>
<keyword evidence="12" id="KW-1185">Reference proteome</keyword>
<dbReference type="KEGG" id="bbes:BESB_007710"/>
<dbReference type="PANTHER" id="PTHR13890">
    <property type="entry name" value="RNA SPLICING PROTEIN MRS2, MITOCHONDRIAL"/>
    <property type="match status" value="1"/>
</dbReference>
<evidence type="ECO:0000256" key="6">
    <source>
        <dbReference type="ARBA" id="ARBA00022989"/>
    </source>
</evidence>
<organism evidence="11 12">
    <name type="scientific">Besnoitia besnoiti</name>
    <name type="common">Apicomplexan protozoan</name>
    <dbReference type="NCBI Taxonomy" id="94643"/>
    <lineage>
        <taxon>Eukaryota</taxon>
        <taxon>Sar</taxon>
        <taxon>Alveolata</taxon>
        <taxon>Apicomplexa</taxon>
        <taxon>Conoidasida</taxon>
        <taxon>Coccidia</taxon>
        <taxon>Eucoccidiorida</taxon>
        <taxon>Eimeriorina</taxon>
        <taxon>Sarcocystidae</taxon>
        <taxon>Besnoitia</taxon>
    </lineage>
</organism>
<comment type="subcellular location">
    <subcellularLocation>
        <location evidence="1">Membrane</location>
        <topology evidence="1">Multi-pass membrane protein</topology>
    </subcellularLocation>
    <subcellularLocation>
        <location evidence="9">Mitochondrion inner membrane</location>
        <topology evidence="9">Multi-pass membrane protein</topology>
    </subcellularLocation>
</comment>
<reference evidence="11 12" key="1">
    <citation type="submission" date="2017-09" db="EMBL/GenBank/DDBJ databases">
        <title>Genome sequencing of Besnoitia besnoiti strain Bb-Ger1.</title>
        <authorList>
            <person name="Schares G."/>
            <person name="Venepally P."/>
            <person name="Lorenzi H.A."/>
        </authorList>
    </citation>
    <scope>NUCLEOTIDE SEQUENCE [LARGE SCALE GENOMIC DNA]</scope>
    <source>
        <strain evidence="11 12">Bb-Ger1</strain>
    </source>
</reference>
<dbReference type="VEuPathDB" id="ToxoDB:BESB_007710"/>
<evidence type="ECO:0000256" key="8">
    <source>
        <dbReference type="ARBA" id="ARBA00023136"/>
    </source>
</evidence>
<keyword evidence="8 9" id="KW-0472">Membrane</keyword>
<dbReference type="Proteomes" id="UP000224006">
    <property type="component" value="Chromosome I"/>
</dbReference>
<feature type="transmembrane region" description="Helical" evidence="9">
    <location>
        <begin position="474"/>
        <end position="498"/>
    </location>
</feature>
<keyword evidence="2 9" id="KW-0813">Transport</keyword>
<gene>
    <name evidence="11" type="ORF">BESB_007710</name>
</gene>
<comment type="similarity">
    <text evidence="9">Belongs to the CorA metal ion transporter (MIT) (TC 1.A.35) family.</text>
</comment>
<sequence>MEHYIIDPIRDLPSGAGDSEEDLLLSKSADLQKAEEPSLLGRVGSVLGFTEPPRQGGPAPRGYLHRKISRLKGREARGNLLDGGLTPRSDAAESKVTPPLQRSTTLMQHVAARSRAFVVYAISKQGLEESVMQTYDLLTRIHMHNKKHELEQTAAGAVKVRDIRLFLSASRDGSSILTRRNCLLVSLPYVRMVILHGLVFMLPIGKGNFRREARKFEQTEWRCKLLRQGMLCREEDNEVMAPNSEGASSVMVGASSPSALDDLPRRSSSSIFISAGGGDETQVSEVPPLTEIDSTLLEKLTQLVALESSTPFEYLALETAIVESDDVLSRQVREMRQTAASICVDLRTGRGVNSSILLSINSLRKMLDGLKSEAAGVLTALNEVLSDDNTLRRVAISRFWDTPELWEEESPEVLRRSGQWAIKHEVEMLLGCYSQEADSMLKSVKSIDEYIDDSLAMIELHLGMQRNFLLKTDVWMTALATITGFFSLVPGIFGMNIHHGFENVSSSQSIFWSITAAIFMGTIITGIVVSCMLRRLRI</sequence>
<dbReference type="PANTHER" id="PTHR13890:SF0">
    <property type="entry name" value="MAGNESIUM TRANSPORTER MRS2 HOMOLOG, MITOCHONDRIAL"/>
    <property type="match status" value="1"/>
</dbReference>
<evidence type="ECO:0000256" key="1">
    <source>
        <dbReference type="ARBA" id="ARBA00004141"/>
    </source>
</evidence>
<evidence type="ECO:0000256" key="5">
    <source>
        <dbReference type="ARBA" id="ARBA00022946"/>
    </source>
</evidence>
<accession>A0A2A9MKH2</accession>
<dbReference type="CDD" id="cd12823">
    <property type="entry name" value="Mrs2_Mfm1p-like"/>
    <property type="match status" value="1"/>
</dbReference>
<dbReference type="AlphaFoldDB" id="A0A2A9MKH2"/>
<dbReference type="GeneID" id="40305833"/>
<keyword evidence="3 9" id="KW-0812">Transmembrane</keyword>
<evidence type="ECO:0000313" key="12">
    <source>
        <dbReference type="Proteomes" id="UP000224006"/>
    </source>
</evidence>
<evidence type="ECO:0000256" key="7">
    <source>
        <dbReference type="ARBA" id="ARBA00023065"/>
    </source>
</evidence>
<keyword evidence="4 9" id="KW-0460">Magnesium</keyword>
<dbReference type="Gene3D" id="1.20.58.340">
    <property type="entry name" value="Magnesium transport protein CorA, transmembrane region"/>
    <property type="match status" value="1"/>
</dbReference>
<evidence type="ECO:0000256" key="9">
    <source>
        <dbReference type="RuleBase" id="RU366042"/>
    </source>
</evidence>
<dbReference type="RefSeq" id="XP_029222438.1">
    <property type="nucleotide sequence ID" value="XM_029359525.1"/>
</dbReference>
<evidence type="ECO:0000256" key="4">
    <source>
        <dbReference type="ARBA" id="ARBA00022842"/>
    </source>
</evidence>
<keyword evidence="5" id="KW-0809">Transit peptide</keyword>
<keyword evidence="9" id="KW-0999">Mitochondrion inner membrane</keyword>
<dbReference type="EMBL" id="NWUJ01000001">
    <property type="protein sequence ID" value="PFH38429.1"/>
    <property type="molecule type" value="Genomic_DNA"/>
</dbReference>